<evidence type="ECO:0000313" key="9">
    <source>
        <dbReference type="EMBL" id="MEB3103529.1"/>
    </source>
</evidence>
<feature type="transmembrane region" description="Helical" evidence="8">
    <location>
        <begin position="203"/>
        <end position="226"/>
    </location>
</feature>
<keyword evidence="2" id="KW-0813">Transport</keyword>
<dbReference type="Pfam" id="PF02653">
    <property type="entry name" value="BPD_transp_2"/>
    <property type="match status" value="1"/>
</dbReference>
<feature type="transmembrane region" description="Helical" evidence="8">
    <location>
        <begin position="39"/>
        <end position="59"/>
    </location>
</feature>
<dbReference type="RefSeq" id="WP_371755656.1">
    <property type="nucleotide sequence ID" value="NZ_JAYJLD010000038.1"/>
</dbReference>
<protein>
    <submittedName>
        <fullName evidence="9">ABC transporter permease</fullName>
    </submittedName>
</protein>
<feature type="transmembrane region" description="Helical" evidence="8">
    <location>
        <begin position="155"/>
        <end position="175"/>
    </location>
</feature>
<feature type="transmembrane region" description="Helical" evidence="8">
    <location>
        <begin position="238"/>
        <end position="256"/>
    </location>
</feature>
<evidence type="ECO:0000256" key="6">
    <source>
        <dbReference type="ARBA" id="ARBA00022989"/>
    </source>
</evidence>
<evidence type="ECO:0000256" key="4">
    <source>
        <dbReference type="ARBA" id="ARBA00022519"/>
    </source>
</evidence>
<dbReference type="EMBL" id="JAYJLD010000038">
    <property type="protein sequence ID" value="MEB3103529.1"/>
    <property type="molecule type" value="Genomic_DNA"/>
</dbReference>
<feature type="transmembrane region" description="Helical" evidence="8">
    <location>
        <begin position="89"/>
        <end position="109"/>
    </location>
</feature>
<keyword evidence="5 8" id="KW-0812">Transmembrane</keyword>
<accession>A0ABU5ZM44</accession>
<feature type="transmembrane region" description="Helical" evidence="8">
    <location>
        <begin position="288"/>
        <end position="305"/>
    </location>
</feature>
<dbReference type="Proteomes" id="UP001310386">
    <property type="component" value="Unassembled WGS sequence"/>
</dbReference>
<reference evidence="9" key="1">
    <citation type="submission" date="2023-12" db="EMBL/GenBank/DDBJ databases">
        <title>Fervidustalea candida gen. nov., sp. nov., a novel member of the family Paenibacillaceae isolated from a geothermal area.</title>
        <authorList>
            <person name="Li W.-J."/>
            <person name="Jiao J.-Y."/>
            <person name="Chen Y."/>
        </authorList>
    </citation>
    <scope>NUCLEOTIDE SEQUENCE</scope>
    <source>
        <strain evidence="9">SYSU GA230002</strain>
    </source>
</reference>
<feature type="transmembrane region" description="Helical" evidence="8">
    <location>
        <begin position="116"/>
        <end position="135"/>
    </location>
</feature>
<name>A0ABU5ZM44_9BACL</name>
<keyword evidence="3" id="KW-1003">Cell membrane</keyword>
<dbReference type="CDD" id="cd06579">
    <property type="entry name" value="TM_PBP1_transp_AraH_like"/>
    <property type="match status" value="1"/>
</dbReference>
<sequence length="313" mass="33142">MKVISNIYNQKVLLILLIMFVLSSLFAPYFLTWQNISTLLTQSSIFGIMALGMTFVILAGEFDLSVGAVMAFSGVFAVKLAPYTGIGSAILIVVLSAALAGLLAGLLVTWFGLNSFMVSLCSMFFFNGLALAVSGSRPLMTMDPVLDWLGNGSTLSIPNMLWLFAILFVITEYVLRNTKFGRNVYAVGGDEQVARLSGIPVRFYKISVFVISGFCAGIGGILLAGMLNSASPTVGEGAALSVIFSVVIGGTSLAGGEGSAIRTVMGLFIFGILDDSLSLLNVPGFHQSLIKGVLLVVVIGMDYYSRGKVKAYG</sequence>
<organism evidence="9 10">
    <name type="scientific">Ferviditalea candida</name>
    <dbReference type="NCBI Taxonomy" id="3108399"/>
    <lineage>
        <taxon>Bacteria</taxon>
        <taxon>Bacillati</taxon>
        <taxon>Bacillota</taxon>
        <taxon>Bacilli</taxon>
        <taxon>Bacillales</taxon>
        <taxon>Paenibacillaceae</taxon>
        <taxon>Ferviditalea</taxon>
    </lineage>
</organism>
<keyword evidence="10" id="KW-1185">Reference proteome</keyword>
<evidence type="ECO:0000256" key="8">
    <source>
        <dbReference type="SAM" id="Phobius"/>
    </source>
</evidence>
<feature type="transmembrane region" description="Helical" evidence="8">
    <location>
        <begin position="12"/>
        <end position="33"/>
    </location>
</feature>
<evidence type="ECO:0000256" key="3">
    <source>
        <dbReference type="ARBA" id="ARBA00022475"/>
    </source>
</evidence>
<keyword evidence="4" id="KW-0997">Cell inner membrane</keyword>
<keyword evidence="7 8" id="KW-0472">Membrane</keyword>
<evidence type="ECO:0000256" key="7">
    <source>
        <dbReference type="ARBA" id="ARBA00023136"/>
    </source>
</evidence>
<comment type="caution">
    <text evidence="9">The sequence shown here is derived from an EMBL/GenBank/DDBJ whole genome shotgun (WGS) entry which is preliminary data.</text>
</comment>
<evidence type="ECO:0000256" key="1">
    <source>
        <dbReference type="ARBA" id="ARBA00004651"/>
    </source>
</evidence>
<gene>
    <name evidence="9" type="ORF">VF724_17990</name>
</gene>
<evidence type="ECO:0000313" key="10">
    <source>
        <dbReference type="Proteomes" id="UP001310386"/>
    </source>
</evidence>
<feature type="transmembrane region" description="Helical" evidence="8">
    <location>
        <begin position="66"/>
        <end position="83"/>
    </location>
</feature>
<comment type="subcellular location">
    <subcellularLocation>
        <location evidence="1">Cell membrane</location>
        <topology evidence="1">Multi-pass membrane protein</topology>
    </subcellularLocation>
</comment>
<dbReference type="PANTHER" id="PTHR32196">
    <property type="entry name" value="ABC TRANSPORTER PERMEASE PROTEIN YPHD-RELATED-RELATED"/>
    <property type="match status" value="1"/>
</dbReference>
<dbReference type="InterPro" id="IPR001851">
    <property type="entry name" value="ABC_transp_permease"/>
</dbReference>
<dbReference type="PANTHER" id="PTHR32196:SF21">
    <property type="entry name" value="ABC TRANSPORTER PERMEASE PROTEIN YPHD-RELATED"/>
    <property type="match status" value="1"/>
</dbReference>
<evidence type="ECO:0000256" key="5">
    <source>
        <dbReference type="ARBA" id="ARBA00022692"/>
    </source>
</evidence>
<evidence type="ECO:0000256" key="2">
    <source>
        <dbReference type="ARBA" id="ARBA00022448"/>
    </source>
</evidence>
<proteinExistence type="predicted"/>
<keyword evidence="6 8" id="KW-1133">Transmembrane helix</keyword>